<dbReference type="Proteomes" id="UP000501690">
    <property type="component" value="Linkage Group LG8"/>
</dbReference>
<evidence type="ECO:0000313" key="2">
    <source>
        <dbReference type="Proteomes" id="UP000501690"/>
    </source>
</evidence>
<accession>A0A4D6MUL4</accession>
<reference evidence="1 2" key="1">
    <citation type="submission" date="2019-04" db="EMBL/GenBank/DDBJ databases">
        <title>An improved genome assembly and genetic linkage map for asparagus bean, Vigna unguiculata ssp. sesquipedialis.</title>
        <authorList>
            <person name="Xia Q."/>
            <person name="Zhang R."/>
            <person name="Dong Y."/>
        </authorList>
    </citation>
    <scope>NUCLEOTIDE SEQUENCE [LARGE SCALE GENOMIC DNA]</scope>
    <source>
        <tissue evidence="1">Leaf</tissue>
    </source>
</reference>
<dbReference type="EMBL" id="CP039352">
    <property type="protein sequence ID" value="QCE04282.1"/>
    <property type="molecule type" value="Genomic_DNA"/>
</dbReference>
<name>A0A4D6MUL4_VIGUN</name>
<sequence>MAGAVADCEVLLQIFVNLVRPTRGLTSCCSFHGCCSHISAAGASPWLCGGGADGKMVTVRCIDDGGLRQWTGLAGAGTVLVQVPGARYICAMVQKVEDGGVAVPAIDGESGGCRS</sequence>
<dbReference type="AlphaFoldDB" id="A0A4D6MUL4"/>
<evidence type="ECO:0000313" key="1">
    <source>
        <dbReference type="EMBL" id="QCE04282.1"/>
    </source>
</evidence>
<proteinExistence type="predicted"/>
<keyword evidence="2" id="KW-1185">Reference proteome</keyword>
<gene>
    <name evidence="1" type="ORF">DEO72_LG8g2317</name>
</gene>
<organism evidence="1 2">
    <name type="scientific">Vigna unguiculata</name>
    <name type="common">Cowpea</name>
    <dbReference type="NCBI Taxonomy" id="3917"/>
    <lineage>
        <taxon>Eukaryota</taxon>
        <taxon>Viridiplantae</taxon>
        <taxon>Streptophyta</taxon>
        <taxon>Embryophyta</taxon>
        <taxon>Tracheophyta</taxon>
        <taxon>Spermatophyta</taxon>
        <taxon>Magnoliopsida</taxon>
        <taxon>eudicotyledons</taxon>
        <taxon>Gunneridae</taxon>
        <taxon>Pentapetalae</taxon>
        <taxon>rosids</taxon>
        <taxon>fabids</taxon>
        <taxon>Fabales</taxon>
        <taxon>Fabaceae</taxon>
        <taxon>Papilionoideae</taxon>
        <taxon>50 kb inversion clade</taxon>
        <taxon>NPAAA clade</taxon>
        <taxon>indigoferoid/millettioid clade</taxon>
        <taxon>Phaseoleae</taxon>
        <taxon>Vigna</taxon>
    </lineage>
</organism>
<protein>
    <submittedName>
        <fullName evidence="1">Uncharacterized protein</fullName>
    </submittedName>
</protein>